<evidence type="ECO:0000313" key="1">
    <source>
        <dbReference type="EMBL" id="CAA9525160.1"/>
    </source>
</evidence>
<accession>A0A6J4TJ08</accession>
<gene>
    <name evidence="1" type="ORF">AVDCRST_MAG05-3903</name>
</gene>
<dbReference type="AlphaFoldDB" id="A0A6J4TJ08"/>
<organism evidence="1">
    <name type="scientific">uncultured Rubrobacteraceae bacterium</name>
    <dbReference type="NCBI Taxonomy" id="349277"/>
    <lineage>
        <taxon>Bacteria</taxon>
        <taxon>Bacillati</taxon>
        <taxon>Actinomycetota</taxon>
        <taxon>Rubrobacteria</taxon>
        <taxon>Rubrobacterales</taxon>
        <taxon>Rubrobacteraceae</taxon>
        <taxon>environmental samples</taxon>
    </lineage>
</organism>
<dbReference type="EMBL" id="CADCVM010000432">
    <property type="protein sequence ID" value="CAA9525160.1"/>
    <property type="molecule type" value="Genomic_DNA"/>
</dbReference>
<reference evidence="1" key="1">
    <citation type="submission" date="2020-02" db="EMBL/GenBank/DDBJ databases">
        <authorList>
            <person name="Meier V. D."/>
        </authorList>
    </citation>
    <scope>NUCLEOTIDE SEQUENCE</scope>
    <source>
        <strain evidence="1">AVDCRST_MAG05</strain>
    </source>
</reference>
<proteinExistence type="predicted"/>
<name>A0A6J4TJ08_9ACTN</name>
<protein>
    <submittedName>
        <fullName evidence="1">Uncharacterized protein</fullName>
    </submittedName>
</protein>
<sequence>MEGGGLPEVVRLRDARGERPENAAGIGLFWYEPEVWALPISPSARVLYAGLCSFLAPGEINRKDLRGTLKDHPDERIAGALDELVGHGLLVPVSGGATPTYEVRPARDAGER</sequence>